<accession>A0A239GAK6</accession>
<proteinExistence type="predicted"/>
<dbReference type="RefSeq" id="WP_089219837.1">
    <property type="nucleotide sequence ID" value="NZ_FZOS01000011.1"/>
</dbReference>
<gene>
    <name evidence="2" type="ORF">SAMN06295912_111102</name>
</gene>
<name>A0A239GAK6_9SPHN</name>
<evidence type="ECO:0000256" key="1">
    <source>
        <dbReference type="SAM" id="Phobius"/>
    </source>
</evidence>
<keyword evidence="1" id="KW-0812">Transmembrane</keyword>
<dbReference type="Pfam" id="PF03929">
    <property type="entry name" value="PepSY_TM"/>
    <property type="match status" value="1"/>
</dbReference>
<keyword evidence="1" id="KW-1133">Transmembrane helix</keyword>
<feature type="transmembrane region" description="Helical" evidence="1">
    <location>
        <begin position="318"/>
        <end position="343"/>
    </location>
</feature>
<reference evidence="3" key="1">
    <citation type="submission" date="2017-06" db="EMBL/GenBank/DDBJ databases">
        <authorList>
            <person name="Varghese N."/>
            <person name="Submissions S."/>
        </authorList>
    </citation>
    <scope>NUCLEOTIDE SEQUENCE [LARGE SCALE GENOMIC DNA]</scope>
    <source>
        <strain evidence="3">LNB2</strain>
    </source>
</reference>
<evidence type="ECO:0000313" key="2">
    <source>
        <dbReference type="EMBL" id="SNS65965.1"/>
    </source>
</evidence>
<protein>
    <submittedName>
        <fullName evidence="2">Uncharacterized iron-regulated membrane protein</fullName>
    </submittedName>
</protein>
<keyword evidence="3" id="KW-1185">Reference proteome</keyword>
<keyword evidence="1" id="KW-0472">Membrane</keyword>
<sequence>MKLIDLLHRWMGGLIGLVLAVLGFTGALLVHRDAWIMLPHAGDPQVQDTGAVADAVAKIMADPAARPESIVFASQNFGLNRLSYADGGGAYADQTGEIVTRWASQWERPELWLFDLHHHLFTGDTGETVAGIAGLCGLFFVVTGAILWWRTRKTFEFRLWPRRMSRPAIVRQHRDLGIVVAPLLLLSIVTGAALIFRPVAALILGPSAPAVVSRALAPPPPREAKLAAHPDWRGMIETARARFPDAELRILSLPRGKSGMISLRTRQQAEWLPNGRSTLWFAADSGVLVDARNAFDLPAQAQGFNLFYPLHAAKVGGLAYRLVMTVSGLAMALLGGLAVWTFWFRGGRRIPAR</sequence>
<dbReference type="OrthoDB" id="7328956at2"/>
<dbReference type="Proteomes" id="UP000198281">
    <property type="component" value="Unassembled WGS sequence"/>
</dbReference>
<feature type="transmembrane region" description="Helical" evidence="1">
    <location>
        <begin position="129"/>
        <end position="149"/>
    </location>
</feature>
<dbReference type="AlphaFoldDB" id="A0A239GAK6"/>
<dbReference type="EMBL" id="FZOS01000011">
    <property type="protein sequence ID" value="SNS65965.1"/>
    <property type="molecule type" value="Genomic_DNA"/>
</dbReference>
<evidence type="ECO:0000313" key="3">
    <source>
        <dbReference type="Proteomes" id="UP000198281"/>
    </source>
</evidence>
<dbReference type="PANTHER" id="PTHR34219">
    <property type="entry name" value="IRON-REGULATED INNER MEMBRANE PROTEIN-RELATED"/>
    <property type="match status" value="1"/>
</dbReference>
<feature type="transmembrane region" description="Helical" evidence="1">
    <location>
        <begin position="176"/>
        <end position="196"/>
    </location>
</feature>
<feature type="transmembrane region" description="Helical" evidence="1">
    <location>
        <begin position="12"/>
        <end position="30"/>
    </location>
</feature>
<organism evidence="2 3">
    <name type="scientific">Edaphosphingomonas laterariae</name>
    <dbReference type="NCBI Taxonomy" id="861865"/>
    <lineage>
        <taxon>Bacteria</taxon>
        <taxon>Pseudomonadati</taxon>
        <taxon>Pseudomonadota</taxon>
        <taxon>Alphaproteobacteria</taxon>
        <taxon>Sphingomonadales</taxon>
        <taxon>Rhizorhabdaceae</taxon>
        <taxon>Edaphosphingomonas</taxon>
    </lineage>
</organism>
<dbReference type="InterPro" id="IPR005625">
    <property type="entry name" value="PepSY-ass_TM"/>
</dbReference>
<dbReference type="PANTHER" id="PTHR34219:SF3">
    <property type="entry name" value="BLL7967 PROTEIN"/>
    <property type="match status" value="1"/>
</dbReference>